<dbReference type="AlphaFoldDB" id="W9RHL3"/>
<protein>
    <submittedName>
        <fullName evidence="1">Uncharacterized protein</fullName>
    </submittedName>
</protein>
<dbReference type="EMBL" id="KE344746">
    <property type="protein sequence ID" value="EXB77349.1"/>
    <property type="molecule type" value="Genomic_DNA"/>
</dbReference>
<evidence type="ECO:0000313" key="2">
    <source>
        <dbReference type="Proteomes" id="UP000030645"/>
    </source>
</evidence>
<sequence>MTFCRFSSVTIFWPFDLENKDLDQMKEHVPPQAHVAEGATWGGATWKAQSGSLWTSVSEAWWYVRILIESHIIKGCGQTSRSLILSLKDNVEKVGDSQVREKSLKD</sequence>
<organism evidence="1 2">
    <name type="scientific">Morus notabilis</name>
    <dbReference type="NCBI Taxonomy" id="981085"/>
    <lineage>
        <taxon>Eukaryota</taxon>
        <taxon>Viridiplantae</taxon>
        <taxon>Streptophyta</taxon>
        <taxon>Embryophyta</taxon>
        <taxon>Tracheophyta</taxon>
        <taxon>Spermatophyta</taxon>
        <taxon>Magnoliopsida</taxon>
        <taxon>eudicotyledons</taxon>
        <taxon>Gunneridae</taxon>
        <taxon>Pentapetalae</taxon>
        <taxon>rosids</taxon>
        <taxon>fabids</taxon>
        <taxon>Rosales</taxon>
        <taxon>Moraceae</taxon>
        <taxon>Moreae</taxon>
        <taxon>Morus</taxon>
    </lineage>
</organism>
<reference evidence="2" key="1">
    <citation type="submission" date="2013-01" db="EMBL/GenBank/DDBJ databases">
        <title>Draft Genome Sequence of a Mulberry Tree, Morus notabilis C.K. Schneid.</title>
        <authorList>
            <person name="He N."/>
            <person name="Zhao S."/>
        </authorList>
    </citation>
    <scope>NUCLEOTIDE SEQUENCE</scope>
</reference>
<dbReference type="Proteomes" id="UP000030645">
    <property type="component" value="Unassembled WGS sequence"/>
</dbReference>
<keyword evidence="2" id="KW-1185">Reference proteome</keyword>
<evidence type="ECO:0000313" key="1">
    <source>
        <dbReference type="EMBL" id="EXB77349.1"/>
    </source>
</evidence>
<proteinExistence type="predicted"/>
<accession>W9RHL3</accession>
<name>W9RHL3_9ROSA</name>
<gene>
    <name evidence="1" type="ORF">L484_010175</name>
</gene>